<dbReference type="SUPFAM" id="SSF81321">
    <property type="entry name" value="Family A G protein-coupled receptor-like"/>
    <property type="match status" value="1"/>
</dbReference>
<evidence type="ECO:0000259" key="6">
    <source>
        <dbReference type="PROSITE" id="PS50262"/>
    </source>
</evidence>
<feature type="transmembrane region" description="Helical" evidence="5">
    <location>
        <begin position="43"/>
        <end position="67"/>
    </location>
</feature>
<evidence type="ECO:0000256" key="1">
    <source>
        <dbReference type="ARBA" id="ARBA00004370"/>
    </source>
</evidence>
<evidence type="ECO:0000256" key="2">
    <source>
        <dbReference type="ARBA" id="ARBA00022692"/>
    </source>
</evidence>
<dbReference type="RefSeq" id="XP_055878079.1">
    <property type="nucleotide sequence ID" value="XM_056022104.1"/>
</dbReference>
<evidence type="ECO:0000256" key="3">
    <source>
        <dbReference type="ARBA" id="ARBA00022989"/>
    </source>
</evidence>
<accession>A0A9W2ZSY5</accession>
<evidence type="ECO:0000256" key="4">
    <source>
        <dbReference type="ARBA" id="ARBA00023136"/>
    </source>
</evidence>
<organism evidence="7 8">
    <name type="scientific">Biomphalaria glabrata</name>
    <name type="common">Bloodfluke planorb</name>
    <name type="synonym">Freshwater snail</name>
    <dbReference type="NCBI Taxonomy" id="6526"/>
    <lineage>
        <taxon>Eukaryota</taxon>
        <taxon>Metazoa</taxon>
        <taxon>Spiralia</taxon>
        <taxon>Lophotrochozoa</taxon>
        <taxon>Mollusca</taxon>
        <taxon>Gastropoda</taxon>
        <taxon>Heterobranchia</taxon>
        <taxon>Euthyneura</taxon>
        <taxon>Panpulmonata</taxon>
        <taxon>Hygrophila</taxon>
        <taxon>Lymnaeoidea</taxon>
        <taxon>Planorbidae</taxon>
        <taxon>Biomphalaria</taxon>
    </lineage>
</organism>
<dbReference type="Pfam" id="PF10324">
    <property type="entry name" value="7TM_GPCR_Srw"/>
    <property type="match status" value="1"/>
</dbReference>
<keyword evidence="2 5" id="KW-0812">Transmembrane</keyword>
<keyword evidence="4 5" id="KW-0472">Membrane</keyword>
<dbReference type="GeneID" id="129924816"/>
<feature type="transmembrane region" description="Helical" evidence="5">
    <location>
        <begin position="168"/>
        <end position="192"/>
    </location>
</feature>
<gene>
    <name evidence="8" type="primary">LOC129924816</name>
</gene>
<dbReference type="AlphaFoldDB" id="A0A9W2ZSY5"/>
<dbReference type="PANTHER" id="PTHR46641:SF2">
    <property type="entry name" value="FMRFAMIDE RECEPTOR"/>
    <property type="match status" value="1"/>
</dbReference>
<evidence type="ECO:0000313" key="7">
    <source>
        <dbReference type="Proteomes" id="UP001165740"/>
    </source>
</evidence>
<dbReference type="InterPro" id="IPR017452">
    <property type="entry name" value="GPCR_Rhodpsn_7TM"/>
</dbReference>
<dbReference type="Proteomes" id="UP001165740">
    <property type="component" value="Chromosome 2"/>
</dbReference>
<evidence type="ECO:0000256" key="5">
    <source>
        <dbReference type="SAM" id="Phobius"/>
    </source>
</evidence>
<dbReference type="InterPro" id="IPR052954">
    <property type="entry name" value="GPCR-Ligand_Int"/>
</dbReference>
<sequence>MDSVVNYTQLCNKSLNLNVSSSSCARELPTNGDTEILGYYDSLIFLIVNRIALTTVLGMTGTASNVLNMCVFLKQGLHVTININFFAVAVVDLVKSINYLWMTVCVNPNIDTLDVPFVFGDILYLVNGWISASLSKVSIFITGFMTVHRYMSVLKPLTVKRMFTPLRTSVVLFFIFLLNGIIVIPLCLSFYMEYRFYPRKNRTMLGLVIRSNSEETQAMVFTIHAVLYDTSLTMVIIFTVLLIVQLNQQSRWRQNTMTKNQHQAISKKDKKLSKLVSLLAVLQNVFFFPTVLVSIFTAIRPDFSVSGKQANLFQAVWSFLFLFGTCGANVNVFIYYNMSSQYRKIFQSMLCFSRKV</sequence>
<keyword evidence="7" id="KW-1185">Reference proteome</keyword>
<feature type="transmembrane region" description="Helical" evidence="5">
    <location>
        <begin position="316"/>
        <end position="336"/>
    </location>
</feature>
<evidence type="ECO:0000313" key="8">
    <source>
        <dbReference type="RefSeq" id="XP_055878079.1"/>
    </source>
</evidence>
<reference evidence="8" key="1">
    <citation type="submission" date="2025-08" db="UniProtKB">
        <authorList>
            <consortium name="RefSeq"/>
        </authorList>
    </citation>
    <scope>IDENTIFICATION</scope>
</reference>
<keyword evidence="3 5" id="KW-1133">Transmembrane helix</keyword>
<protein>
    <submittedName>
        <fullName evidence="8">Tachykinin-like peptides receptor 86C</fullName>
    </submittedName>
</protein>
<proteinExistence type="predicted"/>
<feature type="transmembrane region" description="Helical" evidence="5">
    <location>
        <begin position="79"/>
        <end position="102"/>
    </location>
</feature>
<dbReference type="Gene3D" id="1.20.1070.10">
    <property type="entry name" value="Rhodopsin 7-helix transmembrane proteins"/>
    <property type="match status" value="1"/>
</dbReference>
<name>A0A9W2ZSY5_BIOGL</name>
<dbReference type="GO" id="GO:0016020">
    <property type="term" value="C:membrane"/>
    <property type="evidence" value="ECO:0007669"/>
    <property type="project" value="UniProtKB-SubCell"/>
</dbReference>
<dbReference type="InterPro" id="IPR019427">
    <property type="entry name" value="7TM_GPCR_serpentine_rcpt_Srw"/>
</dbReference>
<feature type="domain" description="G-protein coupled receptors family 1 profile" evidence="6">
    <location>
        <begin position="64"/>
        <end position="335"/>
    </location>
</feature>
<dbReference type="OMA" id="INFFAVA"/>
<feature type="transmembrane region" description="Helical" evidence="5">
    <location>
        <begin position="275"/>
        <end position="296"/>
    </location>
</feature>
<dbReference type="OrthoDB" id="6276488at2759"/>
<dbReference type="PROSITE" id="PS50262">
    <property type="entry name" value="G_PROTEIN_RECEP_F1_2"/>
    <property type="match status" value="1"/>
</dbReference>
<feature type="transmembrane region" description="Helical" evidence="5">
    <location>
        <begin position="122"/>
        <end position="147"/>
    </location>
</feature>
<dbReference type="GO" id="GO:0008528">
    <property type="term" value="F:G protein-coupled peptide receptor activity"/>
    <property type="evidence" value="ECO:0007669"/>
    <property type="project" value="InterPro"/>
</dbReference>
<feature type="transmembrane region" description="Helical" evidence="5">
    <location>
        <begin position="221"/>
        <end position="244"/>
    </location>
</feature>
<dbReference type="PANTHER" id="PTHR46641">
    <property type="entry name" value="FMRFAMIDE RECEPTOR-RELATED"/>
    <property type="match status" value="1"/>
</dbReference>
<comment type="subcellular location">
    <subcellularLocation>
        <location evidence="1">Membrane</location>
    </subcellularLocation>
</comment>